<reference evidence="2" key="1">
    <citation type="submission" date="2016-10" db="EMBL/GenBank/DDBJ databases">
        <authorList>
            <person name="Varghese N."/>
            <person name="Submissions S."/>
        </authorList>
    </citation>
    <scope>NUCLEOTIDE SEQUENCE [LARGE SCALE GENOMIC DNA]</scope>
    <source>
        <strain evidence="2">DSM 44796</strain>
    </source>
</reference>
<evidence type="ECO:0008006" key="3">
    <source>
        <dbReference type="Google" id="ProtNLM"/>
    </source>
</evidence>
<dbReference type="EMBL" id="FNET01000012">
    <property type="protein sequence ID" value="SDL63019.1"/>
    <property type="molecule type" value="Genomic_DNA"/>
</dbReference>
<organism evidence="1 2">
    <name type="scientific">Lentzea albidocapillata subsp. violacea</name>
    <dbReference type="NCBI Taxonomy" id="128104"/>
    <lineage>
        <taxon>Bacteria</taxon>
        <taxon>Bacillati</taxon>
        <taxon>Actinomycetota</taxon>
        <taxon>Actinomycetes</taxon>
        <taxon>Pseudonocardiales</taxon>
        <taxon>Pseudonocardiaceae</taxon>
        <taxon>Lentzea</taxon>
    </lineage>
</organism>
<name>A0A1G9LLX0_9PSEU</name>
<gene>
    <name evidence="1" type="ORF">SAMN04488074_112112</name>
</gene>
<dbReference type="AlphaFoldDB" id="A0A1G9LLX0"/>
<protein>
    <recommendedName>
        <fullName evidence="3">TIGR04255 family protein</fullName>
    </recommendedName>
</protein>
<dbReference type="Proteomes" id="UP000199682">
    <property type="component" value="Unassembled WGS sequence"/>
</dbReference>
<accession>A0A1G9LLX0</accession>
<proteinExistence type="predicted"/>
<evidence type="ECO:0000313" key="1">
    <source>
        <dbReference type="EMBL" id="SDL63019.1"/>
    </source>
</evidence>
<sequence length="261" mass="29226">MQVTGPDVPCARRVSSPSWRFVDDTARRAATEDCMVVSTPELEIASIVLAGSFNPGIFHPAWLAANDLIPKIEAEAAENILVSADYTRFEVDWLGLEVIPERLTIMTSQAPYQSPLRDLAQSILTLLPHTPINAMGLNRATHYKLKNEDVWHSFGHRLAPKDPVWTDILKAPGTRRLMIQGERDDGKRGHVIVTVEPSQRVDTAIFIDINDHFARPSDLSGIEGAKWARDILTEDWRVNTQRINSIRSRLLIFASEGEGEK</sequence>
<evidence type="ECO:0000313" key="2">
    <source>
        <dbReference type="Proteomes" id="UP000199682"/>
    </source>
</evidence>